<dbReference type="AlphaFoldDB" id="A0AAN6VHC5"/>
<dbReference type="Gene3D" id="3.30.60.90">
    <property type="match status" value="1"/>
</dbReference>
<keyword evidence="1" id="KW-0479">Metal-binding</keyword>
<evidence type="ECO:0000256" key="3">
    <source>
        <dbReference type="ARBA" id="ARBA00022833"/>
    </source>
</evidence>
<proteinExistence type="predicted"/>
<feature type="region of interest" description="Disordered" evidence="4">
    <location>
        <begin position="83"/>
        <end position="106"/>
    </location>
</feature>
<organism evidence="6 7">
    <name type="scientific">Chaetomidium leptoderma</name>
    <dbReference type="NCBI Taxonomy" id="669021"/>
    <lineage>
        <taxon>Eukaryota</taxon>
        <taxon>Fungi</taxon>
        <taxon>Dikarya</taxon>
        <taxon>Ascomycota</taxon>
        <taxon>Pezizomycotina</taxon>
        <taxon>Sordariomycetes</taxon>
        <taxon>Sordariomycetidae</taxon>
        <taxon>Sordariales</taxon>
        <taxon>Chaetomiaceae</taxon>
        <taxon>Chaetomidium</taxon>
    </lineage>
</organism>
<feature type="domain" description="Heterokaryon incompatibility" evidence="5">
    <location>
        <begin position="354"/>
        <end position="524"/>
    </location>
</feature>
<protein>
    <submittedName>
        <fullName evidence="6">Heterokaryon incompatibility protein 6</fullName>
    </submittedName>
</protein>
<dbReference type="InterPro" id="IPR010730">
    <property type="entry name" value="HET"/>
</dbReference>
<gene>
    <name evidence="6" type="ORF">C8A00DRAFT_17025</name>
</gene>
<dbReference type="EMBL" id="MU857009">
    <property type="protein sequence ID" value="KAK4151577.1"/>
    <property type="molecule type" value="Genomic_DNA"/>
</dbReference>
<dbReference type="PANTHER" id="PTHR33112:SF16">
    <property type="entry name" value="HETEROKARYON INCOMPATIBILITY DOMAIN-CONTAINING PROTEIN"/>
    <property type="match status" value="1"/>
</dbReference>
<name>A0AAN6VHC5_9PEZI</name>
<sequence>MSTTSDTHTDGPSEAQSNGDIVDSPPAEASAPDCWYYCDCCSRKVPRHEVRHNCHDCHDFDYCENCISDAALIHPGHSFTKLDALEPPPELEGDDTLSSEKKDEEPYCPSCAPVTATLPLLHFVLDPEKDPKAANRQICVKWQLRISSLIEATQRDCAFCCFFLHTFFRAFNGEAHEYTEKSPWYVRPSEHDTERMELVKHCMGTLTRLKNDRFDFEILPSCPMKGVKPWDFDKLKFSLSDSSLKYRSNEELKEARVFHSAGVIAMERFVFTTKDDPAAQHISSRPPNPSPGSPQSLEQIKTWMRDCEQNHGSTCRPSPTGAPPSRVLDVSDLSALRLHQTDPSPQQQPSNLRYAALSYCWGDGPQTFQTTTATLPDRLNGPFPLTALPLTLQDAVRVVHDLGIRHLWIDALCIVQDDAHDKFAELARMSDIYKNAFLTLIAARARTADEGFLQDRADAHTGLWKALVPLAYPLADERATSMQEASALPRPRGKGGRVYLLEESAGMSATVKDPVSERAWCLQERVLSPRVVSYGRWPTWRCNRAVASDGGFYVQDGNLKEGGDAAVRRLTNAIVTTNTSTTGRGLDHFRTAQMMGTWRGIVEDYTKRKLAFTTDRLLAIAGIAREIGRLTGMEYLAGLWRENMLHDLMWYARTQEWRMRLAHTNEFPRAPTWSWASVDAPILVDAVTEDSAPLARVLGCSVEKVEGKSTYDIVASGTVEIQGPFAELKRQDVLDLLKQQNFAPAPPMSNDVQEWYKQMLEDMATRPRDGVSMDDVETELPDRVFGLLLFERDWTKNKWDETRPKVMEACYSGLLLREVEAGRYERIGAFWNDTSEFVDQAVKPWGERAVVLV</sequence>
<reference evidence="6" key="2">
    <citation type="submission" date="2023-05" db="EMBL/GenBank/DDBJ databases">
        <authorList>
            <consortium name="Lawrence Berkeley National Laboratory"/>
            <person name="Steindorff A."/>
            <person name="Hensen N."/>
            <person name="Bonometti L."/>
            <person name="Westerberg I."/>
            <person name="Brannstrom I.O."/>
            <person name="Guillou S."/>
            <person name="Cros-Aarteil S."/>
            <person name="Calhoun S."/>
            <person name="Haridas S."/>
            <person name="Kuo A."/>
            <person name="Mondo S."/>
            <person name="Pangilinan J."/>
            <person name="Riley R."/>
            <person name="Labutti K."/>
            <person name="Andreopoulos B."/>
            <person name="Lipzen A."/>
            <person name="Chen C."/>
            <person name="Yanf M."/>
            <person name="Daum C."/>
            <person name="Ng V."/>
            <person name="Clum A."/>
            <person name="Ohm R."/>
            <person name="Martin F."/>
            <person name="Silar P."/>
            <person name="Natvig D."/>
            <person name="Lalanne C."/>
            <person name="Gautier V."/>
            <person name="Ament-Velasquez S.L."/>
            <person name="Kruys A."/>
            <person name="Hutchinson M.I."/>
            <person name="Powell A.J."/>
            <person name="Barry K."/>
            <person name="Miller A.N."/>
            <person name="Grigoriev I.V."/>
            <person name="Debuchy R."/>
            <person name="Gladieux P."/>
            <person name="Thoren M.H."/>
            <person name="Johannesson H."/>
        </authorList>
    </citation>
    <scope>NUCLEOTIDE SEQUENCE</scope>
    <source>
        <strain evidence="6">CBS 538.74</strain>
    </source>
</reference>
<dbReference type="Pfam" id="PF06985">
    <property type="entry name" value="HET"/>
    <property type="match status" value="1"/>
</dbReference>
<dbReference type="SUPFAM" id="SSF57850">
    <property type="entry name" value="RING/U-box"/>
    <property type="match status" value="1"/>
</dbReference>
<evidence type="ECO:0000256" key="1">
    <source>
        <dbReference type="ARBA" id="ARBA00022723"/>
    </source>
</evidence>
<evidence type="ECO:0000313" key="7">
    <source>
        <dbReference type="Proteomes" id="UP001302745"/>
    </source>
</evidence>
<keyword evidence="7" id="KW-1185">Reference proteome</keyword>
<accession>A0AAN6VHC5</accession>
<feature type="region of interest" description="Disordered" evidence="4">
    <location>
        <begin position="308"/>
        <end position="327"/>
    </location>
</feature>
<evidence type="ECO:0000313" key="6">
    <source>
        <dbReference type="EMBL" id="KAK4151577.1"/>
    </source>
</evidence>
<dbReference type="PANTHER" id="PTHR33112">
    <property type="entry name" value="DOMAIN PROTEIN, PUTATIVE-RELATED"/>
    <property type="match status" value="1"/>
</dbReference>
<dbReference type="GO" id="GO:0008270">
    <property type="term" value="F:zinc ion binding"/>
    <property type="evidence" value="ECO:0007669"/>
    <property type="project" value="UniProtKB-KW"/>
</dbReference>
<feature type="region of interest" description="Disordered" evidence="4">
    <location>
        <begin position="1"/>
        <end position="24"/>
    </location>
</feature>
<dbReference type="Proteomes" id="UP001302745">
    <property type="component" value="Unassembled WGS sequence"/>
</dbReference>
<keyword evidence="2" id="KW-0863">Zinc-finger</keyword>
<feature type="region of interest" description="Disordered" evidence="4">
    <location>
        <begin position="277"/>
        <end position="296"/>
    </location>
</feature>
<evidence type="ECO:0000259" key="5">
    <source>
        <dbReference type="Pfam" id="PF06985"/>
    </source>
</evidence>
<evidence type="ECO:0000256" key="2">
    <source>
        <dbReference type="ARBA" id="ARBA00022771"/>
    </source>
</evidence>
<keyword evidence="3" id="KW-0862">Zinc</keyword>
<reference evidence="6" key="1">
    <citation type="journal article" date="2023" name="Mol. Phylogenet. Evol.">
        <title>Genome-scale phylogeny and comparative genomics of the fungal order Sordariales.</title>
        <authorList>
            <person name="Hensen N."/>
            <person name="Bonometti L."/>
            <person name="Westerberg I."/>
            <person name="Brannstrom I.O."/>
            <person name="Guillou S."/>
            <person name="Cros-Aarteil S."/>
            <person name="Calhoun S."/>
            <person name="Haridas S."/>
            <person name="Kuo A."/>
            <person name="Mondo S."/>
            <person name="Pangilinan J."/>
            <person name="Riley R."/>
            <person name="LaButti K."/>
            <person name="Andreopoulos B."/>
            <person name="Lipzen A."/>
            <person name="Chen C."/>
            <person name="Yan M."/>
            <person name="Daum C."/>
            <person name="Ng V."/>
            <person name="Clum A."/>
            <person name="Steindorff A."/>
            <person name="Ohm R.A."/>
            <person name="Martin F."/>
            <person name="Silar P."/>
            <person name="Natvig D.O."/>
            <person name="Lalanne C."/>
            <person name="Gautier V."/>
            <person name="Ament-Velasquez S.L."/>
            <person name="Kruys A."/>
            <person name="Hutchinson M.I."/>
            <person name="Powell A.J."/>
            <person name="Barry K."/>
            <person name="Miller A.N."/>
            <person name="Grigoriev I.V."/>
            <person name="Debuchy R."/>
            <person name="Gladieux P."/>
            <person name="Hiltunen Thoren M."/>
            <person name="Johannesson H."/>
        </authorList>
    </citation>
    <scope>NUCLEOTIDE SEQUENCE</scope>
    <source>
        <strain evidence="6">CBS 538.74</strain>
    </source>
</reference>
<dbReference type="InterPro" id="IPR043145">
    <property type="entry name" value="Znf_ZZ_sf"/>
</dbReference>
<evidence type="ECO:0000256" key="4">
    <source>
        <dbReference type="SAM" id="MobiDB-lite"/>
    </source>
</evidence>
<comment type="caution">
    <text evidence="6">The sequence shown here is derived from an EMBL/GenBank/DDBJ whole genome shotgun (WGS) entry which is preliminary data.</text>
</comment>